<evidence type="ECO:0000313" key="1">
    <source>
        <dbReference type="EMBL" id="MEO2215520.1"/>
    </source>
</evidence>
<evidence type="ECO:0008006" key="3">
    <source>
        <dbReference type="Google" id="ProtNLM"/>
    </source>
</evidence>
<protein>
    <recommendedName>
        <fullName evidence="3">Pilus assembly protein PilP</fullName>
    </recommendedName>
</protein>
<proteinExistence type="predicted"/>
<comment type="caution">
    <text evidence="1">The sequence shown here is derived from an EMBL/GenBank/DDBJ whole genome shotgun (WGS) entry which is preliminary data.</text>
</comment>
<evidence type="ECO:0000313" key="2">
    <source>
        <dbReference type="Proteomes" id="UP001455709"/>
    </source>
</evidence>
<dbReference type="RefSeq" id="WP_347369306.1">
    <property type="nucleotide sequence ID" value="NZ_JBDOJC010000001.1"/>
</dbReference>
<accession>A0ABV0F626</accession>
<reference evidence="1 2" key="1">
    <citation type="submission" date="2024-05" db="EMBL/GenBank/DDBJ databases">
        <authorList>
            <person name="De Oliveira J.P."/>
            <person name="Noriler S.A."/>
            <person name="De Oliveira A.G."/>
            <person name="Sipoli D.S."/>
        </authorList>
    </citation>
    <scope>NUCLEOTIDE SEQUENCE [LARGE SCALE GENOMIC DNA]</scope>
    <source>
        <strain evidence="1 2">LABIM189</strain>
    </source>
</reference>
<organism evidence="1 2">
    <name type="scientific">Chromobacterium vaccinii</name>
    <dbReference type="NCBI Taxonomy" id="1108595"/>
    <lineage>
        <taxon>Bacteria</taxon>
        <taxon>Pseudomonadati</taxon>
        <taxon>Pseudomonadota</taxon>
        <taxon>Betaproteobacteria</taxon>
        <taxon>Neisseriales</taxon>
        <taxon>Chromobacteriaceae</taxon>
        <taxon>Chromobacterium</taxon>
    </lineage>
</organism>
<sequence length="94" mass="10046">MPPLPMPGAAVPAAPLPGRSGAAQTFDVMFIQGNGAVRKAYLLVDGKYGKMVREGDKLLTWKVLAVGDDYVDVARGGRRTRLLMDAGTATSERR</sequence>
<gene>
    <name evidence="1" type="ORF">ABGV49_00365</name>
</gene>
<keyword evidence="2" id="KW-1185">Reference proteome</keyword>
<dbReference type="EMBL" id="JBDOJC010000001">
    <property type="protein sequence ID" value="MEO2215520.1"/>
    <property type="molecule type" value="Genomic_DNA"/>
</dbReference>
<dbReference type="Proteomes" id="UP001455709">
    <property type="component" value="Unassembled WGS sequence"/>
</dbReference>
<name>A0ABV0F626_9NEIS</name>